<keyword evidence="3" id="KW-0808">Transferase</keyword>
<dbReference type="Proteomes" id="UP000037178">
    <property type="component" value="Unassembled WGS sequence"/>
</dbReference>
<comment type="caution">
    <text evidence="3">The sequence shown here is derived from an EMBL/GenBank/DDBJ whole genome shotgun (WGS) entry which is preliminary data.</text>
</comment>
<name>A0A0J9GYM0_9RHOB</name>
<dbReference type="PATRIC" id="fig|1675527.3.peg.3740"/>
<dbReference type="EMBL" id="LFTY01000002">
    <property type="protein sequence ID" value="KMW58593.1"/>
    <property type="molecule type" value="Genomic_DNA"/>
</dbReference>
<dbReference type="Pfam" id="PF13581">
    <property type="entry name" value="HATPase_c_2"/>
    <property type="match status" value="1"/>
</dbReference>
<keyword evidence="3" id="KW-0418">Kinase</keyword>
<dbReference type="InterPro" id="IPR003594">
    <property type="entry name" value="HATPase_dom"/>
</dbReference>
<sequence>MVRNVLIKAQKTWCDWGAHPRLCADAEQVLAEVLNNVVKHAYAGRSDGAVVLDHRLATGGLHFDVQDNGQPMPNGAIPMVDSVEIGEELEGLPEGGFGWFLIQQMTKELRYRRSGDCNILQFCVPAQE</sequence>
<evidence type="ECO:0000313" key="3">
    <source>
        <dbReference type="EMBL" id="KMW58593.1"/>
    </source>
</evidence>
<feature type="domain" description="Histidine kinase/HSP90-like ATPase" evidence="2">
    <location>
        <begin position="15"/>
        <end position="122"/>
    </location>
</feature>
<proteinExistence type="predicted"/>
<keyword evidence="4" id="KW-1185">Reference proteome</keyword>
<accession>A0A0J9GYM0</accession>
<protein>
    <submittedName>
        <fullName evidence="3">Serine-protein kinase RsbW</fullName>
        <ecNumber evidence="3">2.7.11.1</ecNumber>
    </submittedName>
</protein>
<dbReference type="PANTHER" id="PTHR35526">
    <property type="entry name" value="ANTI-SIGMA-F FACTOR RSBW-RELATED"/>
    <property type="match status" value="1"/>
</dbReference>
<dbReference type="STRING" id="1675527.AIOL_003571"/>
<organism evidence="3 4">
    <name type="scientific">Candidatus Rhodobacter oscarellae</name>
    <dbReference type="NCBI Taxonomy" id="1675527"/>
    <lineage>
        <taxon>Bacteria</taxon>
        <taxon>Pseudomonadati</taxon>
        <taxon>Pseudomonadota</taxon>
        <taxon>Alphaproteobacteria</taxon>
        <taxon>Rhodobacterales</taxon>
        <taxon>Rhodobacter group</taxon>
        <taxon>Rhodobacter</taxon>
    </lineage>
</organism>
<evidence type="ECO:0000313" key="4">
    <source>
        <dbReference type="Proteomes" id="UP000037178"/>
    </source>
</evidence>
<dbReference type="CDD" id="cd16936">
    <property type="entry name" value="HATPase_RsbW-like"/>
    <property type="match status" value="1"/>
</dbReference>
<dbReference type="EC" id="2.7.11.1" evidence="3"/>
<keyword evidence="1" id="KW-0723">Serine/threonine-protein kinase</keyword>
<gene>
    <name evidence="3" type="ORF">AIOL_003571</name>
</gene>
<dbReference type="PANTHER" id="PTHR35526:SF3">
    <property type="entry name" value="ANTI-SIGMA-F FACTOR RSBW"/>
    <property type="match status" value="1"/>
</dbReference>
<reference evidence="3 4" key="1">
    <citation type="submission" date="2015-06" db="EMBL/GenBank/DDBJ databases">
        <title>Draft genome sequence of an Alphaproteobacteria species associated to the Mediterranean sponge Oscarella lobularis.</title>
        <authorList>
            <person name="Jourda C."/>
            <person name="Santini S."/>
            <person name="Claverie J.-M."/>
        </authorList>
    </citation>
    <scope>NUCLEOTIDE SEQUENCE [LARGE SCALE GENOMIC DNA]</scope>
    <source>
        <strain evidence="3">IGS</strain>
    </source>
</reference>
<dbReference type="AlphaFoldDB" id="A0A0J9GYM0"/>
<dbReference type="Gene3D" id="3.30.565.10">
    <property type="entry name" value="Histidine kinase-like ATPase, C-terminal domain"/>
    <property type="match status" value="1"/>
</dbReference>
<dbReference type="InterPro" id="IPR036890">
    <property type="entry name" value="HATPase_C_sf"/>
</dbReference>
<dbReference type="SUPFAM" id="SSF55874">
    <property type="entry name" value="ATPase domain of HSP90 chaperone/DNA topoisomerase II/histidine kinase"/>
    <property type="match status" value="1"/>
</dbReference>
<evidence type="ECO:0000259" key="2">
    <source>
        <dbReference type="Pfam" id="PF13581"/>
    </source>
</evidence>
<evidence type="ECO:0000256" key="1">
    <source>
        <dbReference type="ARBA" id="ARBA00022527"/>
    </source>
</evidence>
<dbReference type="GO" id="GO:0004674">
    <property type="term" value="F:protein serine/threonine kinase activity"/>
    <property type="evidence" value="ECO:0007669"/>
    <property type="project" value="UniProtKB-KW"/>
</dbReference>
<dbReference type="InterPro" id="IPR050267">
    <property type="entry name" value="Anti-sigma-factor_SerPK"/>
</dbReference>